<evidence type="ECO:0000256" key="1">
    <source>
        <dbReference type="ARBA" id="ARBA00009437"/>
    </source>
</evidence>
<dbReference type="InterPro" id="IPR036388">
    <property type="entry name" value="WH-like_DNA-bd_sf"/>
</dbReference>
<dbReference type="Pfam" id="PF00126">
    <property type="entry name" value="HTH_1"/>
    <property type="match status" value="1"/>
</dbReference>
<dbReference type="Gene3D" id="1.10.10.10">
    <property type="entry name" value="Winged helix-like DNA-binding domain superfamily/Winged helix DNA-binding domain"/>
    <property type="match status" value="1"/>
</dbReference>
<evidence type="ECO:0000313" key="7">
    <source>
        <dbReference type="Proteomes" id="UP000682403"/>
    </source>
</evidence>
<dbReference type="SUPFAM" id="SSF46785">
    <property type="entry name" value="Winged helix' DNA-binding domain"/>
    <property type="match status" value="1"/>
</dbReference>
<keyword evidence="4" id="KW-0804">Transcription</keyword>
<feature type="domain" description="HTH lysR-type" evidence="5">
    <location>
        <begin position="1"/>
        <end position="58"/>
    </location>
</feature>
<evidence type="ECO:0000256" key="4">
    <source>
        <dbReference type="ARBA" id="ARBA00023163"/>
    </source>
</evidence>
<evidence type="ECO:0000259" key="5">
    <source>
        <dbReference type="PROSITE" id="PS50931"/>
    </source>
</evidence>
<dbReference type="PRINTS" id="PR00039">
    <property type="entry name" value="HTHLYSR"/>
</dbReference>
<gene>
    <name evidence="6" type="ORF">J9317_19915</name>
</gene>
<organism evidence="6 7">
    <name type="scientific">Metabacillus flavus</name>
    <dbReference type="NCBI Taxonomy" id="2823519"/>
    <lineage>
        <taxon>Bacteria</taxon>
        <taxon>Bacillati</taxon>
        <taxon>Bacillota</taxon>
        <taxon>Bacilli</taxon>
        <taxon>Bacillales</taxon>
        <taxon>Bacillaceae</taxon>
        <taxon>Metabacillus</taxon>
    </lineage>
</organism>
<dbReference type="Pfam" id="PF03466">
    <property type="entry name" value="LysR_substrate"/>
    <property type="match status" value="1"/>
</dbReference>
<dbReference type="CDD" id="cd08420">
    <property type="entry name" value="PBP2_CysL_like"/>
    <property type="match status" value="1"/>
</dbReference>
<dbReference type="SUPFAM" id="SSF53850">
    <property type="entry name" value="Periplasmic binding protein-like II"/>
    <property type="match status" value="1"/>
</dbReference>
<dbReference type="Proteomes" id="UP000682403">
    <property type="component" value="Unassembled WGS sequence"/>
</dbReference>
<dbReference type="InterPro" id="IPR000847">
    <property type="entry name" value="LysR_HTH_N"/>
</dbReference>
<dbReference type="RefSeq" id="WP_211561847.1">
    <property type="nucleotide sequence ID" value="NZ_JAGVRK010000001.1"/>
</dbReference>
<dbReference type="InterPro" id="IPR005119">
    <property type="entry name" value="LysR_subst-bd"/>
</dbReference>
<keyword evidence="2" id="KW-0805">Transcription regulation</keyword>
<keyword evidence="7" id="KW-1185">Reference proteome</keyword>
<evidence type="ECO:0000256" key="2">
    <source>
        <dbReference type="ARBA" id="ARBA00023015"/>
    </source>
</evidence>
<evidence type="ECO:0000313" key="6">
    <source>
        <dbReference type="EMBL" id="MBS2971014.1"/>
    </source>
</evidence>
<dbReference type="PANTHER" id="PTHR30126:SF39">
    <property type="entry name" value="HTH-TYPE TRANSCRIPTIONAL REGULATOR CYSL"/>
    <property type="match status" value="1"/>
</dbReference>
<keyword evidence="3" id="KW-0238">DNA-binding</keyword>
<dbReference type="PROSITE" id="PS50931">
    <property type="entry name" value="HTH_LYSR"/>
    <property type="match status" value="1"/>
</dbReference>
<dbReference type="InterPro" id="IPR036390">
    <property type="entry name" value="WH_DNA-bd_sf"/>
</dbReference>
<name>A0ABS5LL06_9BACI</name>
<dbReference type="Gene3D" id="3.40.190.290">
    <property type="match status" value="1"/>
</dbReference>
<accession>A0ABS5LL06</accession>
<dbReference type="EMBL" id="JAGVRK010000001">
    <property type="protein sequence ID" value="MBS2971014.1"/>
    <property type="molecule type" value="Genomic_DNA"/>
</dbReference>
<reference evidence="6 7" key="1">
    <citation type="submission" date="2021-04" db="EMBL/GenBank/DDBJ databases">
        <title>Metabacillus sp. strain KIGAM252 whole genome sequence.</title>
        <authorList>
            <person name="Seo M.-J."/>
            <person name="Cho E.-S."/>
            <person name="Hwang C.Y."/>
            <person name="Yoon D.J."/>
        </authorList>
    </citation>
    <scope>NUCLEOTIDE SEQUENCE [LARGE SCALE GENOMIC DNA]</scope>
    <source>
        <strain evidence="6 7">KIGAM252</strain>
    </source>
</reference>
<comment type="caution">
    <text evidence="6">The sequence shown here is derived from an EMBL/GenBank/DDBJ whole genome shotgun (WGS) entry which is preliminary data.</text>
</comment>
<evidence type="ECO:0000256" key="3">
    <source>
        <dbReference type="ARBA" id="ARBA00023125"/>
    </source>
</evidence>
<comment type="similarity">
    <text evidence="1">Belongs to the LysR transcriptional regulatory family.</text>
</comment>
<protein>
    <submittedName>
        <fullName evidence="6">LysR family transcriptional regulator</fullName>
    </submittedName>
</protein>
<proteinExistence type="inferred from homology"/>
<dbReference type="PANTHER" id="PTHR30126">
    <property type="entry name" value="HTH-TYPE TRANSCRIPTIONAL REGULATOR"/>
    <property type="match status" value="1"/>
</dbReference>
<sequence length="296" mass="33840">MYYDALKTFITLAEVKNFTKTAELLHISQPSVSLHIKNLEKELQTKLFVRSPKSLKITPTGEILYSRAKQMINMYDQTKQDILEHHHDIKGKLTIGASFTIGEYILPAFLVDFQAKYPNLDLEIIIGNTEEIVQSVRLFKVDIGLIEGQTNEKELTVEPFLEDELFIVASNKHTLAQKREAVIADLHSQSWVTREIGSGTREYLEHVIRSNGLKVQSLLTISSNQGIKETIISGMEALSLLSYYVIERDIRNKVLSIIPLKDHTFKRKLSMVYSPAMESKMNVEAFTEALRQRWGK</sequence>